<evidence type="ECO:0000256" key="1">
    <source>
        <dbReference type="SAM" id="MobiDB-lite"/>
    </source>
</evidence>
<name>A0A7G8LDW2_9CAUD</name>
<evidence type="ECO:0000313" key="3">
    <source>
        <dbReference type="Proteomes" id="UP000515837"/>
    </source>
</evidence>
<evidence type="ECO:0000313" key="2">
    <source>
        <dbReference type="EMBL" id="QNJ55434.1"/>
    </source>
</evidence>
<dbReference type="KEGG" id="vg:65127767"/>
<gene>
    <name evidence="2" type="primary">31</name>
    <name evidence="2" type="ORF">SEA_PARIES_31</name>
</gene>
<protein>
    <submittedName>
        <fullName evidence="2">Uncharacterized protein</fullName>
    </submittedName>
</protein>
<organism evidence="2 3">
    <name type="scientific">Gordonia phage Paries</name>
    <dbReference type="NCBI Taxonomy" id="2762413"/>
    <lineage>
        <taxon>Viruses</taxon>
        <taxon>Duplodnaviria</taxon>
        <taxon>Heunggongvirae</taxon>
        <taxon>Uroviricota</taxon>
        <taxon>Caudoviricetes</taxon>
        <taxon>Stackebrandtviridae</taxon>
        <taxon>Schenleyvirinae</taxon>
        <taxon>Vividuovirus</taxon>
        <taxon>Vividuovirus paries</taxon>
    </lineage>
</organism>
<dbReference type="Proteomes" id="UP000515837">
    <property type="component" value="Segment"/>
</dbReference>
<feature type="region of interest" description="Disordered" evidence="1">
    <location>
        <begin position="49"/>
        <end position="86"/>
    </location>
</feature>
<reference evidence="2 3" key="1">
    <citation type="submission" date="2020-06" db="EMBL/GenBank/DDBJ databases">
        <authorList>
            <person name="Harms R.C."/>
            <person name="Peters T.J."/>
            <person name="Caliman L.A."/>
            <person name="Cobb H.A."/>
            <person name="Perera R.I."/>
            <person name="Repa T.A."/>
            <person name="Saffaf H."/>
            <person name="Stevens T.L."/>
            <person name="Terry B.R."/>
            <person name="Molloy S.D."/>
            <person name="Garlena R.A."/>
            <person name="Russell D.A."/>
            <person name="Pope W.H."/>
            <person name="Jacobs-Sera D."/>
            <person name="Hatfull G.F."/>
        </authorList>
    </citation>
    <scope>NUCLEOTIDE SEQUENCE [LARGE SCALE GENOMIC DNA]</scope>
</reference>
<dbReference type="GeneID" id="65127767"/>
<keyword evidence="3" id="KW-1185">Reference proteome</keyword>
<accession>A0A7G8LDW2</accession>
<proteinExistence type="predicted"/>
<dbReference type="RefSeq" id="YP_010109485.1">
    <property type="nucleotide sequence ID" value="NC_055859.1"/>
</dbReference>
<feature type="region of interest" description="Disordered" evidence="1">
    <location>
        <begin position="115"/>
        <end position="138"/>
    </location>
</feature>
<dbReference type="EMBL" id="MT639640">
    <property type="protein sequence ID" value="QNJ55434.1"/>
    <property type="molecule type" value="Genomic_DNA"/>
</dbReference>
<sequence length="138" mass="14791">MSEDIENVTIKAAQTFGGLRVGEVVTVGRTSYVEGLIQRERVTVVEDVEGEQLTQPATADDRPGEPVIGEGFIINDPAAAGPPKRNAETTEWAEYMAARFPGYDPTDKTRTELQADYDERVGVTVDEGGAAGDDGSTE</sequence>